<protein>
    <submittedName>
        <fullName evidence="2">Ketosteroid isomerase-like protein</fullName>
    </submittedName>
</protein>
<dbReference type="SUPFAM" id="SSF54427">
    <property type="entry name" value="NTF2-like"/>
    <property type="match status" value="1"/>
</dbReference>
<dbReference type="InterPro" id="IPR032710">
    <property type="entry name" value="NTF2-like_dom_sf"/>
</dbReference>
<dbReference type="Proteomes" id="UP001160130">
    <property type="component" value="Unassembled WGS sequence"/>
</dbReference>
<proteinExistence type="predicted"/>
<dbReference type="Gene3D" id="3.10.450.50">
    <property type="match status" value="1"/>
</dbReference>
<dbReference type="EMBL" id="JARXVE010000003">
    <property type="protein sequence ID" value="MDH6196066.1"/>
    <property type="molecule type" value="Genomic_DNA"/>
</dbReference>
<evidence type="ECO:0000313" key="3">
    <source>
        <dbReference type="Proteomes" id="UP001160130"/>
    </source>
</evidence>
<keyword evidence="3" id="KW-1185">Reference proteome</keyword>
<dbReference type="InterPro" id="IPR037401">
    <property type="entry name" value="SnoaL-like"/>
</dbReference>
<dbReference type="Pfam" id="PF12680">
    <property type="entry name" value="SnoaL_2"/>
    <property type="match status" value="1"/>
</dbReference>
<gene>
    <name evidence="2" type="ORF">M2272_002706</name>
</gene>
<reference evidence="2 3" key="1">
    <citation type="submission" date="2023-04" db="EMBL/GenBank/DDBJ databases">
        <title>Forest soil microbial communities from Buena Vista Peninsula, Colon Province, Panama.</title>
        <authorList>
            <person name="Bouskill N."/>
        </authorList>
    </citation>
    <scope>NUCLEOTIDE SEQUENCE [LARGE SCALE GENOMIC DNA]</scope>
    <source>
        <strain evidence="2 3">AC80</strain>
    </source>
</reference>
<name>A0ABT6L0H5_9MYCO</name>
<organism evidence="2 3">
    <name type="scientific">Mycolicibacterium frederiksbergense</name>
    <dbReference type="NCBI Taxonomy" id="117567"/>
    <lineage>
        <taxon>Bacteria</taxon>
        <taxon>Bacillati</taxon>
        <taxon>Actinomycetota</taxon>
        <taxon>Actinomycetes</taxon>
        <taxon>Mycobacteriales</taxon>
        <taxon>Mycobacteriaceae</taxon>
        <taxon>Mycolicibacterium</taxon>
    </lineage>
</organism>
<accession>A0ABT6L0H5</accession>
<evidence type="ECO:0000313" key="2">
    <source>
        <dbReference type="EMBL" id="MDH6196066.1"/>
    </source>
</evidence>
<feature type="domain" description="SnoaL-like" evidence="1">
    <location>
        <begin position="10"/>
        <end position="105"/>
    </location>
</feature>
<evidence type="ECO:0000259" key="1">
    <source>
        <dbReference type="Pfam" id="PF12680"/>
    </source>
</evidence>
<sequence length="126" mass="14019">MSKANAALSEQFIMAFNGGNLDEVMSFFSDDATFVALDGAIHDGRDQIRRVLAEIVGTVKFETIDQFADTAAGWVAATWRLHQTYQDKPVWWEGIDVLHWHRGKVRFKGTYGKCVVPAIQSSGLGK</sequence>
<comment type="caution">
    <text evidence="2">The sequence shown here is derived from an EMBL/GenBank/DDBJ whole genome shotgun (WGS) entry which is preliminary data.</text>
</comment>
<dbReference type="RefSeq" id="WP_280832647.1">
    <property type="nucleotide sequence ID" value="NZ_JARXVE010000003.1"/>
</dbReference>